<dbReference type="GO" id="GO:0035435">
    <property type="term" value="P:phosphate ion transmembrane transport"/>
    <property type="evidence" value="ECO:0007669"/>
    <property type="project" value="InterPro"/>
</dbReference>
<evidence type="ECO:0000256" key="1">
    <source>
        <dbReference type="ARBA" id="ARBA00002841"/>
    </source>
</evidence>
<feature type="domain" description="PBP" evidence="7">
    <location>
        <begin position="44"/>
        <end position="274"/>
    </location>
</feature>
<proteinExistence type="inferred from homology"/>
<comment type="similarity">
    <text evidence="2 6">Belongs to the PstS family.</text>
</comment>
<dbReference type="InterPro" id="IPR050962">
    <property type="entry name" value="Phosphate-bind_PstS"/>
</dbReference>
<dbReference type="KEGG" id="lfc:LFE_2055"/>
<comment type="subunit">
    <text evidence="3">The complex is composed of two ATP-binding proteins (PstB), two transmembrane proteins (PstC and PstA) and a solute-binding protein (PstS).</text>
</comment>
<dbReference type="SUPFAM" id="SSF53850">
    <property type="entry name" value="Periplasmic binding protein-like II"/>
    <property type="match status" value="1"/>
</dbReference>
<evidence type="ECO:0000313" key="8">
    <source>
        <dbReference type="EMBL" id="BAM07729.1"/>
    </source>
</evidence>
<dbReference type="CDD" id="cd13565">
    <property type="entry name" value="PBP2_PstS"/>
    <property type="match status" value="1"/>
</dbReference>
<dbReference type="STRING" id="1162668.LFE_2055"/>
<evidence type="ECO:0000256" key="6">
    <source>
        <dbReference type="PIRNR" id="PIRNR002756"/>
    </source>
</evidence>
<dbReference type="PIRSF" id="PIRSF002756">
    <property type="entry name" value="PstS"/>
    <property type="match status" value="1"/>
</dbReference>
<dbReference type="InterPro" id="IPR005673">
    <property type="entry name" value="ABC_phos-bd_PstS"/>
</dbReference>
<evidence type="ECO:0000259" key="7">
    <source>
        <dbReference type="Pfam" id="PF12849"/>
    </source>
</evidence>
<evidence type="ECO:0000256" key="4">
    <source>
        <dbReference type="ARBA" id="ARBA00022448"/>
    </source>
</evidence>
<evidence type="ECO:0000256" key="2">
    <source>
        <dbReference type="ARBA" id="ARBA00008725"/>
    </source>
</evidence>
<dbReference type="InterPro" id="IPR024370">
    <property type="entry name" value="PBP_domain"/>
</dbReference>
<dbReference type="Proteomes" id="UP000007382">
    <property type="component" value="Chromosome"/>
</dbReference>
<dbReference type="Gene3D" id="3.40.190.10">
    <property type="entry name" value="Periplasmic binding protein-like II"/>
    <property type="match status" value="2"/>
</dbReference>
<reference evidence="9" key="2">
    <citation type="submission" date="2012-03" db="EMBL/GenBank/DDBJ databases">
        <title>The complete genome sequence of the pioneer microbe on fresh volcanic deposit, Leptospirillum ferrooxidans strain C2-3.</title>
        <authorList>
            <person name="Fujimura R."/>
            <person name="Sato Y."/>
            <person name="Nishizawa T."/>
            <person name="Nanba K."/>
            <person name="Oshima K."/>
            <person name="Hattori M."/>
            <person name="Kamijo T."/>
            <person name="Ohta H."/>
        </authorList>
    </citation>
    <scope>NUCLEOTIDE SEQUENCE [LARGE SCALE GENOMIC DNA]</scope>
    <source>
        <strain evidence="9">C2-3</strain>
    </source>
</reference>
<dbReference type="Pfam" id="PF12849">
    <property type="entry name" value="PBP_like_2"/>
    <property type="match status" value="1"/>
</dbReference>
<accession>I0IR30</accession>
<protein>
    <recommendedName>
        <fullName evidence="6">Phosphate-binding protein</fullName>
    </recommendedName>
</protein>
<dbReference type="PANTHER" id="PTHR42996">
    <property type="entry name" value="PHOSPHATE-BINDING PROTEIN PSTS"/>
    <property type="match status" value="1"/>
</dbReference>
<dbReference type="RefSeq" id="WP_014450213.1">
    <property type="nucleotide sequence ID" value="NC_017094.1"/>
</dbReference>
<dbReference type="GO" id="GO:0043190">
    <property type="term" value="C:ATP-binding cassette (ABC) transporter complex"/>
    <property type="evidence" value="ECO:0007669"/>
    <property type="project" value="InterPro"/>
</dbReference>
<dbReference type="AlphaFoldDB" id="I0IR30"/>
<evidence type="ECO:0000256" key="5">
    <source>
        <dbReference type="ARBA" id="ARBA00022592"/>
    </source>
</evidence>
<reference evidence="8 9" key="1">
    <citation type="journal article" date="2012" name="J. Bacteriol.">
        <title>Complete Genome Sequence of Leptospirillum ferrooxidans Strain C2-3, Isolated from a Fresh Volcanic Ash Deposit on the Island of Miyake, Japan.</title>
        <authorList>
            <person name="Fujimura R."/>
            <person name="Sato Y."/>
            <person name="Nishizawa T."/>
            <person name="Oshima K."/>
            <person name="Kim S.-W."/>
            <person name="Hattori M."/>
            <person name="Kamijo T."/>
            <person name="Ohta H."/>
        </authorList>
    </citation>
    <scope>NUCLEOTIDE SEQUENCE [LARGE SCALE GENOMIC DNA]</scope>
    <source>
        <strain evidence="8 9">C2-3</strain>
    </source>
</reference>
<keyword evidence="9" id="KW-1185">Reference proteome</keyword>
<organism evidence="8 9">
    <name type="scientific">Leptospirillum ferrooxidans (strain C2-3)</name>
    <dbReference type="NCBI Taxonomy" id="1162668"/>
    <lineage>
        <taxon>Bacteria</taxon>
        <taxon>Pseudomonadati</taxon>
        <taxon>Nitrospirota</taxon>
        <taxon>Nitrospiria</taxon>
        <taxon>Nitrospirales</taxon>
        <taxon>Nitrospiraceae</taxon>
        <taxon>Leptospirillum</taxon>
    </lineage>
</organism>
<evidence type="ECO:0000313" key="9">
    <source>
        <dbReference type="Proteomes" id="UP000007382"/>
    </source>
</evidence>
<dbReference type="GO" id="GO:0042301">
    <property type="term" value="F:phosphate ion binding"/>
    <property type="evidence" value="ECO:0007669"/>
    <property type="project" value="InterPro"/>
</dbReference>
<evidence type="ECO:0000256" key="3">
    <source>
        <dbReference type="ARBA" id="ARBA00011529"/>
    </source>
</evidence>
<keyword evidence="5 6" id="KW-0592">Phosphate transport</keyword>
<dbReference type="HOGENOM" id="CLU_034528_1_2_0"/>
<name>I0IR30_LEPFC</name>
<gene>
    <name evidence="8" type="ordered locus">LFE_2055</name>
</gene>
<keyword evidence="4 6" id="KW-0813">Transport</keyword>
<comment type="function">
    <text evidence="1">Part of the ABC transporter complex PstSACB involved in phosphate import.</text>
</comment>
<dbReference type="eggNOG" id="COG0226">
    <property type="taxonomic scope" value="Bacteria"/>
</dbReference>
<dbReference type="NCBIfam" id="TIGR00975">
    <property type="entry name" value="3a0107s03"/>
    <property type="match status" value="1"/>
</dbReference>
<dbReference type="PATRIC" id="fig|1162668.3.peg.2432"/>
<dbReference type="PANTHER" id="PTHR42996:SF1">
    <property type="entry name" value="PHOSPHATE-BINDING PROTEIN PSTS"/>
    <property type="match status" value="1"/>
</dbReference>
<dbReference type="EMBL" id="AP012342">
    <property type="protein sequence ID" value="BAM07729.1"/>
    <property type="molecule type" value="Genomic_DNA"/>
</dbReference>
<sequence length="375" mass="40670">MSKQMPERLFSLASIKSSVSTIAAGIFVATAMFGPGLSSAYAGSDLTISGSSMLFPLEQVWAEAYQKSHKGVHISVASTGSGFGIANAANGNISIGASDAYLTKTFRKRYSNLVSIPIAFDDAQVIYNIPGVDKKTVLKLDGPTVARIYLGKIRYWDNARIKAMNPDVTFPHAKIKVTHRADASGTTFVFTDYLNQTSKAWYNQVGRDLAPAWPVGSGYNGSDAVVAAVMSTPGAIGYVGLGWIKEYHLSSAALKNKFGNYVEGTIETIKKAGYSALKDPEFPNDFNRSIVWNLKDPNAYPDANFEFWMVSTNLDGSSMRQVRKLILWALGPGQAKKYTVSSGFAPLPFEPLKPRLNKILDRLLPGNSKNEVSPG</sequence>